<keyword evidence="1" id="KW-0732">Signal</keyword>
<comment type="caution">
    <text evidence="2">The sequence shown here is derived from an EMBL/GenBank/DDBJ whole genome shotgun (WGS) entry which is preliminary data.</text>
</comment>
<organism evidence="2 3">
    <name type="scientific">Bionectria ochroleuca</name>
    <name type="common">Gliocladium roseum</name>
    <dbReference type="NCBI Taxonomy" id="29856"/>
    <lineage>
        <taxon>Eukaryota</taxon>
        <taxon>Fungi</taxon>
        <taxon>Dikarya</taxon>
        <taxon>Ascomycota</taxon>
        <taxon>Pezizomycotina</taxon>
        <taxon>Sordariomycetes</taxon>
        <taxon>Hypocreomycetidae</taxon>
        <taxon>Hypocreales</taxon>
        <taxon>Bionectriaceae</taxon>
        <taxon>Clonostachys</taxon>
    </lineage>
</organism>
<evidence type="ECO:0000313" key="3">
    <source>
        <dbReference type="Proteomes" id="UP000766486"/>
    </source>
</evidence>
<protein>
    <recommendedName>
        <fullName evidence="4">F-box domain-containing protein</fullName>
    </recommendedName>
</protein>
<feature type="chain" id="PRO_5047469870" description="F-box domain-containing protein" evidence="1">
    <location>
        <begin position="28"/>
        <end position="324"/>
    </location>
</feature>
<reference evidence="2 3" key="1">
    <citation type="submission" date="2019-06" db="EMBL/GenBank/DDBJ databases">
        <authorList>
            <person name="Broberg M."/>
        </authorList>
    </citation>
    <scope>NUCLEOTIDE SEQUENCE [LARGE SCALE GENOMIC DNA]</scope>
</reference>
<dbReference type="EMBL" id="CABFNS010000848">
    <property type="protein sequence ID" value="VUC32248.1"/>
    <property type="molecule type" value="Genomic_DNA"/>
</dbReference>
<keyword evidence="3" id="KW-1185">Reference proteome</keyword>
<evidence type="ECO:0000313" key="2">
    <source>
        <dbReference type="EMBL" id="VUC32248.1"/>
    </source>
</evidence>
<evidence type="ECO:0000256" key="1">
    <source>
        <dbReference type="SAM" id="SignalP"/>
    </source>
</evidence>
<sequence>MASSGGSKKSTRGLALLNTLVLHRVCTFFCTHCEPTPLELEGCQDESQSKATLRNLCQASRLLRSVAEPVLYHYAQFQYLVKSEAPDHFVSSSLRFMRNIHDRPQLRNHVKVLDVRDHAQRHRNCNISFYPTCANWQDRLNWRNRQPVTERSLLFINQLAAPFGIKCVADDFVLDRLVETFAQLMLVLLPGLTELRLMAQGCWTFGILSGALERKSTETLDTFLSKVRKLHLKFLVSSCDCNKCLSHKHLRFLAPLCERSKCLSQNKINFTRGAERLLIKATASNLHTLICPAKTLSDAPDLPGLESLRVDMRGAWPGYSTFLP</sequence>
<accession>A0ABY6ULR0</accession>
<name>A0ABY6ULR0_BIOOC</name>
<dbReference type="Proteomes" id="UP000766486">
    <property type="component" value="Unassembled WGS sequence"/>
</dbReference>
<feature type="signal peptide" evidence="1">
    <location>
        <begin position="1"/>
        <end position="27"/>
    </location>
</feature>
<proteinExistence type="predicted"/>
<evidence type="ECO:0008006" key="4">
    <source>
        <dbReference type="Google" id="ProtNLM"/>
    </source>
</evidence>
<gene>
    <name evidence="2" type="ORF">CLO192961_LOCUS324605</name>
</gene>